<evidence type="ECO:0000313" key="1">
    <source>
        <dbReference type="EMBL" id="MDT8900234.1"/>
    </source>
</evidence>
<sequence length="81" mass="8390">MPYCRSCGNRRLFAASKVPPAAPTANGFASGLLGDFDTGGELVTITRLGADKVTARSAGGQPSDYFDTCLVCGSQDVEWSG</sequence>
<dbReference type="EMBL" id="JAUOZS010000001">
    <property type="protein sequence ID" value="MDT8900234.1"/>
    <property type="molecule type" value="Genomic_DNA"/>
</dbReference>
<gene>
    <name evidence="1" type="ORF">Q4T40_03145</name>
</gene>
<reference evidence="1 2" key="1">
    <citation type="submission" date="2023-07" db="EMBL/GenBank/DDBJ databases">
        <title>The novel representative of Negativicutes class, Anaeroselena agilis gen. nov. sp. nov.</title>
        <authorList>
            <person name="Prokofeva M.I."/>
            <person name="Elcheninov A.G."/>
            <person name="Klyukina A."/>
            <person name="Kublanov I.V."/>
            <person name="Frolov E.N."/>
            <person name="Podosokorskaya O.A."/>
        </authorList>
    </citation>
    <scope>NUCLEOTIDE SEQUENCE [LARGE SCALE GENOMIC DNA]</scope>
    <source>
        <strain evidence="1 2">4137-cl</strain>
    </source>
</reference>
<proteinExistence type="predicted"/>
<organism evidence="1 2">
    <name type="scientific">Anaeroselena agilis</name>
    <dbReference type="NCBI Taxonomy" id="3063788"/>
    <lineage>
        <taxon>Bacteria</taxon>
        <taxon>Bacillati</taxon>
        <taxon>Bacillota</taxon>
        <taxon>Negativicutes</taxon>
        <taxon>Acetonemataceae</taxon>
        <taxon>Anaeroselena</taxon>
    </lineage>
</organism>
<keyword evidence="2" id="KW-1185">Reference proteome</keyword>
<dbReference type="Proteomes" id="UP001254848">
    <property type="component" value="Unassembled WGS sequence"/>
</dbReference>
<accession>A0ABU3NTT7</accession>
<name>A0ABU3NTT7_9FIRM</name>
<protein>
    <submittedName>
        <fullName evidence="1">Uncharacterized protein</fullName>
    </submittedName>
</protein>
<comment type="caution">
    <text evidence="1">The sequence shown here is derived from an EMBL/GenBank/DDBJ whole genome shotgun (WGS) entry which is preliminary data.</text>
</comment>
<dbReference type="RefSeq" id="WP_413778789.1">
    <property type="nucleotide sequence ID" value="NZ_JAUOZS010000001.1"/>
</dbReference>
<evidence type="ECO:0000313" key="2">
    <source>
        <dbReference type="Proteomes" id="UP001254848"/>
    </source>
</evidence>